<organism evidence="16 17">
    <name type="scientific">Corallococcus exercitus</name>
    <dbReference type="NCBI Taxonomy" id="2316736"/>
    <lineage>
        <taxon>Bacteria</taxon>
        <taxon>Pseudomonadati</taxon>
        <taxon>Myxococcota</taxon>
        <taxon>Myxococcia</taxon>
        <taxon>Myxococcales</taxon>
        <taxon>Cystobacterineae</taxon>
        <taxon>Myxococcaceae</taxon>
        <taxon>Corallococcus</taxon>
    </lineage>
</organism>
<keyword evidence="9" id="KW-0443">Lipid metabolism</keyword>
<dbReference type="GO" id="GO:0016509">
    <property type="term" value="F:long-chain (3S)-3-hydroxyacyl-CoA dehydrogenase (NAD+) activity"/>
    <property type="evidence" value="ECO:0007669"/>
    <property type="project" value="TreeGrafter"/>
</dbReference>
<dbReference type="InterPro" id="IPR036291">
    <property type="entry name" value="NAD(P)-bd_dom_sf"/>
</dbReference>
<dbReference type="EMBL" id="JABFJV010000094">
    <property type="protein sequence ID" value="NOK35110.1"/>
    <property type="molecule type" value="Genomic_DNA"/>
</dbReference>
<gene>
    <name evidence="16" type="primary">fadJ</name>
    <name evidence="16" type="ORF">HMI49_18070</name>
</gene>
<dbReference type="InterPro" id="IPR050136">
    <property type="entry name" value="FA_oxidation_alpha_subunit"/>
</dbReference>
<dbReference type="PANTHER" id="PTHR43612">
    <property type="entry name" value="TRIFUNCTIONAL ENZYME SUBUNIT ALPHA"/>
    <property type="match status" value="1"/>
</dbReference>
<evidence type="ECO:0000256" key="2">
    <source>
        <dbReference type="ARBA" id="ARBA00007005"/>
    </source>
</evidence>
<name>A0A3A8HDQ7_9BACT</name>
<dbReference type="Pfam" id="PF00725">
    <property type="entry name" value="3HCDH"/>
    <property type="match status" value="2"/>
</dbReference>
<proteinExistence type="inferred from homology"/>
<evidence type="ECO:0000256" key="5">
    <source>
        <dbReference type="ARBA" id="ARBA00022832"/>
    </source>
</evidence>
<evidence type="ECO:0000256" key="4">
    <source>
        <dbReference type="ARBA" id="ARBA00012076"/>
    </source>
</evidence>
<dbReference type="Proteomes" id="UP000563426">
    <property type="component" value="Unassembled WGS sequence"/>
</dbReference>
<dbReference type="FunFam" id="3.40.50.720:FF:000009">
    <property type="entry name" value="Fatty oxidation complex, alpha subunit"/>
    <property type="match status" value="1"/>
</dbReference>
<keyword evidence="17" id="KW-1185">Reference proteome</keyword>
<dbReference type="GO" id="GO:0006635">
    <property type="term" value="P:fatty acid beta-oxidation"/>
    <property type="evidence" value="ECO:0007669"/>
    <property type="project" value="UniProtKB-UniPathway"/>
</dbReference>
<accession>A0A3A8HDQ7</accession>
<comment type="similarity">
    <text evidence="3">In the N-terminal section; belongs to the enoyl-CoA hydratase/isomerase family.</text>
</comment>
<evidence type="ECO:0000256" key="8">
    <source>
        <dbReference type="ARBA" id="ARBA00023027"/>
    </source>
</evidence>
<sequence length="745" mass="79573">MATKQEAVEAKQGLSYDVTNGVAVITVDQPGAPVNTLSPEVGTAFTTLLQQAERDPEVKAVVFISGKKDNFVAGANIDFLQTIKTPADVEAISRGAHAQFDQLEAFSKPVVAAIHGACLGGGLEWVLACHYRIVTDSPKSVVGLPETQLGLIPGAGGTQRLPALIGAQAALDLILTGKNVKPSKAKKLGIVDEVVPVPMLKDIALKRAAELAAGTLKVERAHQGFKAVAQSSKKKGLAGLFQGLISKDLWAEAALEDNPLGRKVLFDQAKKALLKKTRGKYPAQEKALQVIRVGLESGRKAGLEAEAKAFGELVFTDVSKRLVEIFFATTALKKENGTANASVKPREVKKVGVLGGGLMGGGIAYVAGVLQGVPVRVKDRDDAGAGRALKQVQTVLDERVKRRSLTHREANAKLSNITAGTDYSGFKSVDLIIEAVFEDLKLKHQVIAEVEAVTGENTIFASNTSSLPIGELAKGSKRPSQVIGMHYFSPVHKMPLLEIITHPGTAEWVTATCVDVGKKQGKTVIVVNDGPGFYTSRILAPYMNEAAYLLAEGADIVQLDKALVDFGFPVGPITLLDEVGIDVAQKVGPIMEAAFGKRMAAPKALEGVVSDGRLGRKTNKGFYLYENGKKQDVDPQVYLLLPHGKDRKSLDASEMAERVALQMVNEAIRCLGEGILRSPRDGDVGAIFGLGFPPFLGGPFRYADALGPANLLRKLEHYQDKYGERFTPAPLLVEKVRAGKGFYEA</sequence>
<keyword evidence="11" id="KW-0511">Multifunctional enzyme</keyword>
<feature type="domain" description="3-hydroxyacyl-CoA dehydrogenase C-terminal" evidence="14">
    <location>
        <begin position="532"/>
        <end position="625"/>
    </location>
</feature>
<reference evidence="16 17" key="1">
    <citation type="submission" date="2020-05" db="EMBL/GenBank/DDBJ databases">
        <authorList>
            <person name="Whitworth D."/>
        </authorList>
    </citation>
    <scope>NUCLEOTIDE SEQUENCE [LARGE SCALE GENOMIC DNA]</scope>
    <source>
        <strain evidence="16 17">AB043B</strain>
    </source>
</reference>
<dbReference type="GO" id="GO:0070403">
    <property type="term" value="F:NAD+ binding"/>
    <property type="evidence" value="ECO:0007669"/>
    <property type="project" value="InterPro"/>
</dbReference>
<evidence type="ECO:0000256" key="13">
    <source>
        <dbReference type="RuleBase" id="RU003707"/>
    </source>
</evidence>
<feature type="domain" description="3-hydroxyacyl-CoA dehydrogenase NAD binding" evidence="15">
    <location>
        <begin position="350"/>
        <end position="529"/>
    </location>
</feature>
<evidence type="ECO:0000256" key="9">
    <source>
        <dbReference type="ARBA" id="ARBA00023098"/>
    </source>
</evidence>
<dbReference type="InterPro" id="IPR006108">
    <property type="entry name" value="3HC_DH_C"/>
</dbReference>
<keyword evidence="7 16" id="KW-0560">Oxidoreductase</keyword>
<dbReference type="CDD" id="cd06558">
    <property type="entry name" value="crotonase-like"/>
    <property type="match status" value="1"/>
</dbReference>
<dbReference type="SUPFAM" id="SSF51735">
    <property type="entry name" value="NAD(P)-binding Rossmann-fold domains"/>
    <property type="match status" value="1"/>
</dbReference>
<comment type="caution">
    <text evidence="16">The sequence shown here is derived from an EMBL/GenBank/DDBJ whole genome shotgun (WGS) entry which is preliminary data.</text>
</comment>
<comment type="catalytic activity">
    <reaction evidence="12">
        <text>a (3S)-3-hydroxyacyl-CoA + NAD(+) = a 3-oxoacyl-CoA + NADH + H(+)</text>
        <dbReference type="Rhea" id="RHEA:22432"/>
        <dbReference type="ChEBI" id="CHEBI:15378"/>
        <dbReference type="ChEBI" id="CHEBI:57318"/>
        <dbReference type="ChEBI" id="CHEBI:57540"/>
        <dbReference type="ChEBI" id="CHEBI:57945"/>
        <dbReference type="ChEBI" id="CHEBI:90726"/>
        <dbReference type="EC" id="1.1.1.35"/>
    </reaction>
</comment>
<dbReference type="RefSeq" id="WP_120529363.1">
    <property type="nucleotide sequence ID" value="NZ_JABFJV010000094.1"/>
</dbReference>
<dbReference type="AlphaFoldDB" id="A0A3A8HDQ7"/>
<dbReference type="InterPro" id="IPR029045">
    <property type="entry name" value="ClpP/crotonase-like_dom_sf"/>
</dbReference>
<evidence type="ECO:0000259" key="15">
    <source>
        <dbReference type="Pfam" id="PF02737"/>
    </source>
</evidence>
<evidence type="ECO:0000256" key="10">
    <source>
        <dbReference type="ARBA" id="ARBA00023239"/>
    </source>
</evidence>
<dbReference type="SUPFAM" id="SSF52096">
    <property type="entry name" value="ClpP/crotonase"/>
    <property type="match status" value="1"/>
</dbReference>
<dbReference type="Gene3D" id="3.90.226.10">
    <property type="entry name" value="2-enoyl-CoA Hydratase, Chain A, domain 1"/>
    <property type="match status" value="1"/>
</dbReference>
<dbReference type="NCBIfam" id="NF008363">
    <property type="entry name" value="PRK11154.1"/>
    <property type="match status" value="1"/>
</dbReference>
<dbReference type="Pfam" id="PF02737">
    <property type="entry name" value="3HCDH_N"/>
    <property type="match status" value="1"/>
</dbReference>
<keyword evidence="6" id="KW-0442">Lipid degradation</keyword>
<keyword evidence="5" id="KW-0276">Fatty acid metabolism</keyword>
<dbReference type="InterPro" id="IPR001753">
    <property type="entry name" value="Enoyl-CoA_hydra/iso"/>
</dbReference>
<dbReference type="Gene3D" id="1.10.1040.50">
    <property type="match status" value="1"/>
</dbReference>
<keyword evidence="16" id="KW-0413">Isomerase</keyword>
<evidence type="ECO:0000256" key="7">
    <source>
        <dbReference type="ARBA" id="ARBA00023002"/>
    </source>
</evidence>
<keyword evidence="10 16" id="KW-0456">Lyase</keyword>
<dbReference type="UniPathway" id="UPA00659"/>
<dbReference type="Pfam" id="PF00378">
    <property type="entry name" value="ECH_1"/>
    <property type="match status" value="1"/>
</dbReference>
<comment type="pathway">
    <text evidence="1">Lipid metabolism; fatty acid beta-oxidation.</text>
</comment>
<dbReference type="GO" id="GO:0004300">
    <property type="term" value="F:enoyl-CoA hydratase activity"/>
    <property type="evidence" value="ECO:0007669"/>
    <property type="project" value="UniProtKB-EC"/>
</dbReference>
<evidence type="ECO:0000256" key="1">
    <source>
        <dbReference type="ARBA" id="ARBA00005005"/>
    </source>
</evidence>
<dbReference type="OrthoDB" id="9771883at2"/>
<evidence type="ECO:0000313" key="16">
    <source>
        <dbReference type="EMBL" id="NOK35110.1"/>
    </source>
</evidence>
<comment type="similarity">
    <text evidence="2">In the central section; belongs to the 3-hydroxyacyl-CoA dehydrogenase family.</text>
</comment>
<dbReference type="Gene3D" id="3.40.50.720">
    <property type="entry name" value="NAD(P)-binding Rossmann-like Domain"/>
    <property type="match status" value="1"/>
</dbReference>
<evidence type="ECO:0000256" key="6">
    <source>
        <dbReference type="ARBA" id="ARBA00022963"/>
    </source>
</evidence>
<evidence type="ECO:0000313" key="17">
    <source>
        <dbReference type="Proteomes" id="UP000563426"/>
    </source>
</evidence>
<evidence type="ECO:0000256" key="12">
    <source>
        <dbReference type="ARBA" id="ARBA00049556"/>
    </source>
</evidence>
<evidence type="ECO:0000259" key="14">
    <source>
        <dbReference type="Pfam" id="PF00725"/>
    </source>
</evidence>
<dbReference type="FunFam" id="3.90.226.10:FF:000011">
    <property type="entry name" value="Fatty acid oxidation complex subunit alpha"/>
    <property type="match status" value="1"/>
</dbReference>
<dbReference type="PROSITE" id="PS00166">
    <property type="entry name" value="ENOYL_COA_HYDRATASE"/>
    <property type="match status" value="1"/>
</dbReference>
<dbReference type="InterPro" id="IPR008927">
    <property type="entry name" value="6-PGluconate_DH-like_C_sf"/>
</dbReference>
<dbReference type="SUPFAM" id="SSF48179">
    <property type="entry name" value="6-phosphogluconate dehydrogenase C-terminal domain-like"/>
    <property type="match status" value="2"/>
</dbReference>
<dbReference type="GO" id="GO:0016853">
    <property type="term" value="F:isomerase activity"/>
    <property type="evidence" value="ECO:0007669"/>
    <property type="project" value="UniProtKB-KW"/>
</dbReference>
<dbReference type="PANTHER" id="PTHR43612:SF3">
    <property type="entry name" value="TRIFUNCTIONAL ENZYME SUBUNIT ALPHA, MITOCHONDRIAL"/>
    <property type="match status" value="1"/>
</dbReference>
<dbReference type="InterPro" id="IPR018376">
    <property type="entry name" value="Enoyl-CoA_hyd/isom_CS"/>
</dbReference>
<evidence type="ECO:0000256" key="3">
    <source>
        <dbReference type="ARBA" id="ARBA00008750"/>
    </source>
</evidence>
<keyword evidence="8" id="KW-0520">NAD</keyword>
<evidence type="ECO:0000256" key="11">
    <source>
        <dbReference type="ARBA" id="ARBA00023268"/>
    </source>
</evidence>
<feature type="domain" description="3-hydroxyacyl-CoA dehydrogenase C-terminal" evidence="14">
    <location>
        <begin position="656"/>
        <end position="740"/>
    </location>
</feature>
<comment type="similarity">
    <text evidence="13">Belongs to the enoyl-CoA hydratase/isomerase family.</text>
</comment>
<dbReference type="InterPro" id="IPR006176">
    <property type="entry name" value="3-OHacyl-CoA_DH_NAD-bd"/>
</dbReference>
<protein>
    <recommendedName>
        <fullName evidence="4">enoyl-CoA hydratase</fullName>
        <ecNumber evidence="4">4.2.1.17</ecNumber>
    </recommendedName>
</protein>
<dbReference type="EC" id="4.2.1.17" evidence="4"/>